<protein>
    <recommendedName>
        <fullName evidence="6">Transmembrane protein (Alph_Pro_TM)</fullName>
    </recommendedName>
</protein>
<evidence type="ECO:0000256" key="1">
    <source>
        <dbReference type="SAM" id="MobiDB-lite"/>
    </source>
</evidence>
<proteinExistence type="predicted"/>
<dbReference type="STRING" id="65735.SAMN04488075_2380"/>
<evidence type="ECO:0000256" key="2">
    <source>
        <dbReference type="SAM" id="Phobius"/>
    </source>
</evidence>
<dbReference type="Pfam" id="PF09608">
    <property type="entry name" value="Alph_Pro_TM"/>
    <property type="match status" value="1"/>
</dbReference>
<keyword evidence="3" id="KW-0732">Signal</keyword>
<feature type="chain" id="PRO_5011610741" description="Transmembrane protein (Alph_Pro_TM)" evidence="3">
    <location>
        <begin position="23"/>
        <end position="292"/>
    </location>
</feature>
<keyword evidence="2" id="KW-0472">Membrane</keyword>
<evidence type="ECO:0008006" key="6">
    <source>
        <dbReference type="Google" id="ProtNLM"/>
    </source>
</evidence>
<feature type="signal peptide" evidence="3">
    <location>
        <begin position="1"/>
        <end position="22"/>
    </location>
</feature>
<dbReference type="EMBL" id="FNXG01000004">
    <property type="protein sequence ID" value="SEI03915.1"/>
    <property type="molecule type" value="Genomic_DNA"/>
</dbReference>
<gene>
    <name evidence="4" type="ORF">SAMN04488075_2380</name>
</gene>
<evidence type="ECO:0000256" key="3">
    <source>
        <dbReference type="SAM" id="SignalP"/>
    </source>
</evidence>
<evidence type="ECO:0000313" key="4">
    <source>
        <dbReference type="EMBL" id="SEI03915.1"/>
    </source>
</evidence>
<keyword evidence="2" id="KW-0812">Transmembrane</keyword>
<feature type="transmembrane region" description="Helical" evidence="2">
    <location>
        <begin position="265"/>
        <end position="286"/>
    </location>
</feature>
<dbReference type="InterPro" id="IPR019088">
    <property type="entry name" value="CHP02186-rel_TM"/>
</dbReference>
<dbReference type="Proteomes" id="UP000199125">
    <property type="component" value="Unassembled WGS sequence"/>
</dbReference>
<reference evidence="5" key="1">
    <citation type="submission" date="2016-10" db="EMBL/GenBank/DDBJ databases">
        <authorList>
            <person name="Varghese N."/>
            <person name="Submissions S."/>
        </authorList>
    </citation>
    <scope>NUCLEOTIDE SEQUENCE [LARGE SCALE GENOMIC DNA]</scope>
    <source>
        <strain evidence="5">DSM 11593</strain>
    </source>
</reference>
<keyword evidence="2" id="KW-1133">Transmembrane helix</keyword>
<evidence type="ECO:0000313" key="5">
    <source>
        <dbReference type="Proteomes" id="UP000199125"/>
    </source>
</evidence>
<feature type="region of interest" description="Disordered" evidence="1">
    <location>
        <begin position="27"/>
        <end position="59"/>
    </location>
</feature>
<keyword evidence="5" id="KW-1185">Reference proteome</keyword>
<accession>A0A1H6MPW9</accession>
<sequence>MTGARLWLAAAAAAVLAGPVAAQTPAPTAEPMMIGPPAPLERGPAVPQPRSDTDPPRPEQIVTGLSQDEVDITASFTGSDILIYGAIRRNEPIADDTSPGIIVTLEGPSQSVTVRRMGRVGPIWMNTARLRVGAAPDFYAVASSAPLYLLLDPDEDVRHRISPALAIRALGTVDVEDATAFTEAMLRIRTESGRYRVDEGSVQIVDETLFRADVVMPSNLVEGDYRARIFLLRGGKVVDRNTVPIRVEKVGIERWLYRLSINHSFWYGLMSLGIAIGAGALASAVFRMLRRG</sequence>
<name>A0A1H6MPW9_9RHOB</name>
<dbReference type="RefSeq" id="WP_245728812.1">
    <property type="nucleotide sequence ID" value="NZ_FNXG01000004.1"/>
</dbReference>
<dbReference type="AlphaFoldDB" id="A0A1H6MPW9"/>
<organism evidence="4 5">
    <name type="scientific">Paracoccus alkenifer</name>
    <dbReference type="NCBI Taxonomy" id="65735"/>
    <lineage>
        <taxon>Bacteria</taxon>
        <taxon>Pseudomonadati</taxon>
        <taxon>Pseudomonadota</taxon>
        <taxon>Alphaproteobacteria</taxon>
        <taxon>Rhodobacterales</taxon>
        <taxon>Paracoccaceae</taxon>
        <taxon>Paracoccus</taxon>
    </lineage>
</organism>